<evidence type="ECO:0000256" key="8">
    <source>
        <dbReference type="SAM" id="SignalP"/>
    </source>
</evidence>
<comment type="caution">
    <text evidence="9">The sequence shown here is derived from an EMBL/GenBank/DDBJ whole genome shotgun (WGS) entry which is preliminary data.</text>
</comment>
<dbReference type="PANTHER" id="PTHR43649">
    <property type="entry name" value="ARABINOSE-BINDING PROTEIN-RELATED"/>
    <property type="match status" value="1"/>
</dbReference>
<evidence type="ECO:0000256" key="2">
    <source>
        <dbReference type="ARBA" id="ARBA00022448"/>
    </source>
</evidence>
<dbReference type="SUPFAM" id="SSF53850">
    <property type="entry name" value="Periplasmic binding protein-like II"/>
    <property type="match status" value="1"/>
</dbReference>
<dbReference type="InterPro" id="IPR006059">
    <property type="entry name" value="SBP"/>
</dbReference>
<gene>
    <name evidence="9" type="ORF">PJ311_13885</name>
</gene>
<evidence type="ECO:0000256" key="3">
    <source>
        <dbReference type="ARBA" id="ARBA00022475"/>
    </source>
</evidence>
<dbReference type="PANTHER" id="PTHR43649:SF33">
    <property type="entry name" value="POLYGALACTURONAN_RHAMNOGALACTURONAN-BINDING PROTEIN YTCQ"/>
    <property type="match status" value="1"/>
</dbReference>
<dbReference type="Proteomes" id="UP001211894">
    <property type="component" value="Unassembled WGS sequence"/>
</dbReference>
<evidence type="ECO:0000256" key="1">
    <source>
        <dbReference type="ARBA" id="ARBA00008520"/>
    </source>
</evidence>
<dbReference type="PROSITE" id="PS51257">
    <property type="entry name" value="PROKAR_LIPOPROTEIN"/>
    <property type="match status" value="1"/>
</dbReference>
<keyword evidence="7" id="KW-0449">Lipoprotein</keyword>
<feature type="chain" id="PRO_5047216155" evidence="8">
    <location>
        <begin position="23"/>
        <end position="435"/>
    </location>
</feature>
<evidence type="ECO:0000256" key="5">
    <source>
        <dbReference type="ARBA" id="ARBA00023136"/>
    </source>
</evidence>
<keyword evidence="5" id="KW-0472">Membrane</keyword>
<evidence type="ECO:0000256" key="4">
    <source>
        <dbReference type="ARBA" id="ARBA00022729"/>
    </source>
</evidence>
<comment type="similarity">
    <text evidence="1">Belongs to the bacterial solute-binding protein 1 family.</text>
</comment>
<dbReference type="Pfam" id="PF01547">
    <property type="entry name" value="SBP_bac_1"/>
    <property type="match status" value="1"/>
</dbReference>
<dbReference type="EMBL" id="JAQKAB010000009">
    <property type="protein sequence ID" value="MDA7027673.1"/>
    <property type="molecule type" value="Genomic_DNA"/>
</dbReference>
<keyword evidence="2" id="KW-0813">Transport</keyword>
<dbReference type="InterPro" id="IPR050490">
    <property type="entry name" value="Bact_solute-bd_prot1"/>
</dbReference>
<dbReference type="InterPro" id="IPR006061">
    <property type="entry name" value="SBP_1_CS"/>
</dbReference>
<evidence type="ECO:0000313" key="9">
    <source>
        <dbReference type="EMBL" id="MDA7027673.1"/>
    </source>
</evidence>
<proteinExistence type="inferred from homology"/>
<evidence type="ECO:0000256" key="6">
    <source>
        <dbReference type="ARBA" id="ARBA00023139"/>
    </source>
</evidence>
<keyword evidence="3" id="KW-1003">Cell membrane</keyword>
<keyword evidence="6" id="KW-0564">Palmitate</keyword>
<keyword evidence="10" id="KW-1185">Reference proteome</keyword>
<accession>A0ABT4X5X4</accession>
<feature type="signal peptide" evidence="8">
    <location>
        <begin position="1"/>
        <end position="22"/>
    </location>
</feature>
<evidence type="ECO:0000256" key="7">
    <source>
        <dbReference type="ARBA" id="ARBA00023288"/>
    </source>
</evidence>
<reference evidence="9 10" key="1">
    <citation type="submission" date="2023-01" db="EMBL/GenBank/DDBJ databases">
        <title>Bacillus changyiensis sp. nov., isolated from a coastal deposit.</title>
        <authorList>
            <person name="Xiao G."/>
            <person name="Lai Q."/>
            <person name="Hu Z."/>
            <person name="Shao Z."/>
        </authorList>
    </citation>
    <scope>NUCLEOTIDE SEQUENCE [LARGE SCALE GENOMIC DNA]</scope>
    <source>
        <strain evidence="9 10">CLL-7-23</strain>
    </source>
</reference>
<evidence type="ECO:0000313" key="10">
    <source>
        <dbReference type="Proteomes" id="UP001211894"/>
    </source>
</evidence>
<protein>
    <submittedName>
        <fullName evidence="9">Extracellular solute-binding protein</fullName>
    </submittedName>
</protein>
<organism evidence="9 10">
    <name type="scientific">Bacillus changyiensis</name>
    <dbReference type="NCBI Taxonomy" id="3004103"/>
    <lineage>
        <taxon>Bacteria</taxon>
        <taxon>Bacillati</taxon>
        <taxon>Bacillota</taxon>
        <taxon>Bacilli</taxon>
        <taxon>Bacillales</taxon>
        <taxon>Bacillaceae</taxon>
        <taxon>Bacillus</taxon>
    </lineage>
</organism>
<dbReference type="PROSITE" id="PS01037">
    <property type="entry name" value="SBP_BACTERIAL_1"/>
    <property type="match status" value="1"/>
</dbReference>
<sequence>MKSKMKWLISLMIGLLITGTLSGCGSEKKQSGIGEKDISGNITVITQRTDIVDTVFQKYAEKFQEKYPNVKVSFEALADYGGQITPRMNTKDYGDVLLIPTQVPIADIPDYFEPLGSLKDMEKKYMGVEERAVDGKVYGIPIAVTYTGIVYNKKVFEKAGIKKLPRTFNDLMEALKKVKNSTDAVPLYTNYASGWPLTQWEGVITTVAGDPDYYNVKMVNENDPFAKGKPHYQTYKLMYDLAKQGLIEKDPLTTDWESSKAMMGRGEIATMVMGSWAVDQIKGVAENPDDIGFMPFPTNADKVIFPLGADFQIAINKNSENKEAARAWVDWFIHESDYSVKQAGGISAAKDKPLPDELQQYKKEGVEFKLLTPAKKGQKGLMDKIDKEAEIGFWLEKNKKTIVEAGIGNRSESFDQLAEQFNKAWNKARAKITKK</sequence>
<name>A0ABT4X5X4_9BACI</name>
<dbReference type="RefSeq" id="WP_271341498.1">
    <property type="nucleotide sequence ID" value="NZ_JAQKAB010000009.1"/>
</dbReference>
<keyword evidence="4 8" id="KW-0732">Signal</keyword>
<dbReference type="Gene3D" id="3.40.190.10">
    <property type="entry name" value="Periplasmic binding protein-like II"/>
    <property type="match status" value="2"/>
</dbReference>